<protein>
    <submittedName>
        <fullName evidence="1">Uncharacterized protein</fullName>
    </submittedName>
</protein>
<sequence length="132" mass="15366">MEDISDGILQLEVQAKEIKILNNSVKYSNNSDDIEKLINLMIQYHKDLYKVSSKMEIASIYFDKNVDNKLLKLGDALTENYQNNLVKIPVNLPNIPELNLDFETIEKLPKAKKEVFEEMLKNMNNDFEKVDK</sequence>
<name>A0A086A7S7_9FLAO</name>
<dbReference type="AlphaFoldDB" id="A0A086A7S7"/>
<gene>
    <name evidence="1" type="ORF">IW15_08070</name>
</gene>
<dbReference type="Proteomes" id="UP000028705">
    <property type="component" value="Unassembled WGS sequence"/>
</dbReference>
<evidence type="ECO:0000313" key="2">
    <source>
        <dbReference type="Proteomes" id="UP000028705"/>
    </source>
</evidence>
<accession>A0A086A7S7</accession>
<comment type="caution">
    <text evidence="1">The sequence shown here is derived from an EMBL/GenBank/DDBJ whole genome shotgun (WGS) entry which is preliminary data.</text>
</comment>
<dbReference type="OrthoDB" id="1109239at2"/>
<organism evidence="1 2">
    <name type="scientific">Chryseobacterium soli</name>
    <dbReference type="NCBI Taxonomy" id="445961"/>
    <lineage>
        <taxon>Bacteria</taxon>
        <taxon>Pseudomonadati</taxon>
        <taxon>Bacteroidota</taxon>
        <taxon>Flavobacteriia</taxon>
        <taxon>Flavobacteriales</taxon>
        <taxon>Weeksellaceae</taxon>
        <taxon>Chryseobacterium group</taxon>
        <taxon>Chryseobacterium</taxon>
    </lineage>
</organism>
<dbReference type="EMBL" id="JPRH01000003">
    <property type="protein sequence ID" value="KFF12741.1"/>
    <property type="molecule type" value="Genomic_DNA"/>
</dbReference>
<reference evidence="1 2" key="1">
    <citation type="submission" date="2014-07" db="EMBL/GenBank/DDBJ databases">
        <title>Genome of Chryseobacterium soli DSM 19298.</title>
        <authorList>
            <person name="Stropko S.J."/>
            <person name="Pipes S.E."/>
            <person name="Newman J."/>
        </authorList>
    </citation>
    <scope>NUCLEOTIDE SEQUENCE [LARGE SCALE GENOMIC DNA]</scope>
    <source>
        <strain evidence="1 2">DSM 19298</strain>
    </source>
</reference>
<keyword evidence="2" id="KW-1185">Reference proteome</keyword>
<dbReference type="eggNOG" id="ENOG50348B6">
    <property type="taxonomic scope" value="Bacteria"/>
</dbReference>
<proteinExistence type="predicted"/>
<evidence type="ECO:0000313" key="1">
    <source>
        <dbReference type="EMBL" id="KFF12741.1"/>
    </source>
</evidence>
<dbReference type="RefSeq" id="WP_034710434.1">
    <property type="nucleotide sequence ID" value="NZ_JPRH01000003.1"/>
</dbReference>